<keyword evidence="4 6" id="KW-0697">Rotamase</keyword>
<dbReference type="RefSeq" id="WP_322609532.1">
    <property type="nucleotide sequence ID" value="NZ_JARVCO010000012.1"/>
</dbReference>
<keyword evidence="5 6" id="KW-0413">Isomerase</keyword>
<dbReference type="InterPro" id="IPR046357">
    <property type="entry name" value="PPIase_dom_sf"/>
</dbReference>
<evidence type="ECO:0000313" key="10">
    <source>
        <dbReference type="Proteomes" id="UP001290861"/>
    </source>
</evidence>
<dbReference type="Pfam" id="PF13145">
    <property type="entry name" value="Rotamase_2"/>
    <property type="match status" value="1"/>
</dbReference>
<feature type="chain" id="PRO_5046120331" description="peptidylprolyl isomerase" evidence="7">
    <location>
        <begin position="18"/>
        <end position="332"/>
    </location>
</feature>
<evidence type="ECO:0000313" key="9">
    <source>
        <dbReference type="EMBL" id="MDZ8119749.1"/>
    </source>
</evidence>
<keyword evidence="3 7" id="KW-0732">Signal</keyword>
<evidence type="ECO:0000256" key="7">
    <source>
        <dbReference type="SAM" id="SignalP"/>
    </source>
</evidence>
<evidence type="ECO:0000256" key="4">
    <source>
        <dbReference type="ARBA" id="ARBA00023110"/>
    </source>
</evidence>
<dbReference type="Gene3D" id="3.10.50.40">
    <property type="match status" value="1"/>
</dbReference>
<comment type="catalytic activity">
    <reaction evidence="1">
        <text>[protein]-peptidylproline (omega=180) = [protein]-peptidylproline (omega=0)</text>
        <dbReference type="Rhea" id="RHEA:16237"/>
        <dbReference type="Rhea" id="RHEA-COMP:10747"/>
        <dbReference type="Rhea" id="RHEA-COMP:10748"/>
        <dbReference type="ChEBI" id="CHEBI:83833"/>
        <dbReference type="ChEBI" id="CHEBI:83834"/>
        <dbReference type="EC" id="5.2.1.8"/>
    </reaction>
</comment>
<accession>A0ABU5N002</accession>
<evidence type="ECO:0000256" key="2">
    <source>
        <dbReference type="ARBA" id="ARBA00013194"/>
    </source>
</evidence>
<dbReference type="EMBL" id="JARVCO010000012">
    <property type="protein sequence ID" value="MDZ8119749.1"/>
    <property type="molecule type" value="Genomic_DNA"/>
</dbReference>
<evidence type="ECO:0000256" key="3">
    <source>
        <dbReference type="ARBA" id="ARBA00022729"/>
    </source>
</evidence>
<dbReference type="InterPro" id="IPR050245">
    <property type="entry name" value="PrsA_foldase"/>
</dbReference>
<dbReference type="PANTHER" id="PTHR47245:SF1">
    <property type="entry name" value="FOLDASE PROTEIN PRSA"/>
    <property type="match status" value="1"/>
</dbReference>
<evidence type="ECO:0000256" key="6">
    <source>
        <dbReference type="PROSITE-ProRule" id="PRU00278"/>
    </source>
</evidence>
<dbReference type="Gene3D" id="1.10.4030.10">
    <property type="entry name" value="Porin chaperone SurA, peptide-binding domain"/>
    <property type="match status" value="1"/>
</dbReference>
<dbReference type="Proteomes" id="UP001290861">
    <property type="component" value="Unassembled WGS sequence"/>
</dbReference>
<dbReference type="InterPro" id="IPR027304">
    <property type="entry name" value="Trigger_fact/SurA_dom_sf"/>
</dbReference>
<evidence type="ECO:0000256" key="5">
    <source>
        <dbReference type="ARBA" id="ARBA00023235"/>
    </source>
</evidence>
<name>A0ABU5N002_9BACT</name>
<protein>
    <recommendedName>
        <fullName evidence="2">peptidylprolyl isomerase</fullName>
        <ecNumber evidence="2">5.2.1.8</ecNumber>
    </recommendedName>
</protein>
<reference evidence="9 10" key="1">
    <citation type="journal article" date="2024" name="Appl. Environ. Microbiol.">
        <title>Pontiella agarivorans sp. nov., a novel marine anaerobic bacterium capable of degrading macroalgal polysaccharides and fixing nitrogen.</title>
        <authorList>
            <person name="Liu N."/>
            <person name="Kivenson V."/>
            <person name="Peng X."/>
            <person name="Cui Z."/>
            <person name="Lankiewicz T.S."/>
            <person name="Gosselin K.M."/>
            <person name="English C.J."/>
            <person name="Blair E.M."/>
            <person name="O'Malley M.A."/>
            <person name="Valentine D.L."/>
        </authorList>
    </citation>
    <scope>NUCLEOTIDE SEQUENCE [LARGE SCALE GENOMIC DNA]</scope>
    <source>
        <strain evidence="9 10">NLcol2</strain>
    </source>
</reference>
<feature type="domain" description="PpiC" evidence="8">
    <location>
        <begin position="187"/>
        <end position="286"/>
    </location>
</feature>
<gene>
    <name evidence="9" type="ORF">P9H32_14060</name>
</gene>
<dbReference type="EC" id="5.2.1.8" evidence="2"/>
<dbReference type="SUPFAM" id="SSF54534">
    <property type="entry name" value="FKBP-like"/>
    <property type="match status" value="1"/>
</dbReference>
<dbReference type="SUPFAM" id="SSF109998">
    <property type="entry name" value="Triger factor/SurA peptide-binding domain-like"/>
    <property type="match status" value="1"/>
</dbReference>
<feature type="signal peptide" evidence="7">
    <location>
        <begin position="1"/>
        <end position="17"/>
    </location>
</feature>
<organism evidence="9 10">
    <name type="scientific">Pontiella agarivorans</name>
    <dbReference type="NCBI Taxonomy" id="3038953"/>
    <lineage>
        <taxon>Bacteria</taxon>
        <taxon>Pseudomonadati</taxon>
        <taxon>Kiritimatiellota</taxon>
        <taxon>Kiritimatiellia</taxon>
        <taxon>Kiritimatiellales</taxon>
        <taxon>Pontiellaceae</taxon>
        <taxon>Pontiella</taxon>
    </lineage>
</organism>
<evidence type="ECO:0000256" key="1">
    <source>
        <dbReference type="ARBA" id="ARBA00000971"/>
    </source>
</evidence>
<sequence>MRSACKFLVIVALPLSAFSQFLPGAQPQPQQPVSIEIDGYAAKVNDRVITRGEVREAMAPALPEIYRQFQGPQLEEELQKAFNKAREEIIERVLIMEAFEERGGMIPDQYVNDEIKRVINDRFKGDKAMFEQQLAEQKKTREEYADMIREQMAVGMMTSEEVSRRARITPEQIREEYESHKETYFIPEKVKYSIIVLNKGTTPEDQAVKLEEAQKIRKKLIDGADFSETAKAVSEGSRAADGGAFPWLQPKDVREELREPLRSQPVGEISEIIETDTQLYILKVDARRQPGYKPFDEVRNDIKNILTAKERARLRARWIERLKANNYIVIYD</sequence>
<proteinExistence type="predicted"/>
<dbReference type="Pfam" id="PF13624">
    <property type="entry name" value="SurA_N_3"/>
    <property type="match status" value="1"/>
</dbReference>
<dbReference type="PANTHER" id="PTHR47245">
    <property type="entry name" value="PEPTIDYLPROLYL ISOMERASE"/>
    <property type="match status" value="1"/>
</dbReference>
<comment type="caution">
    <text evidence="9">The sequence shown here is derived from an EMBL/GenBank/DDBJ whole genome shotgun (WGS) entry which is preliminary data.</text>
</comment>
<dbReference type="PROSITE" id="PS50198">
    <property type="entry name" value="PPIC_PPIASE_2"/>
    <property type="match status" value="1"/>
</dbReference>
<keyword evidence="10" id="KW-1185">Reference proteome</keyword>
<dbReference type="InterPro" id="IPR000297">
    <property type="entry name" value="PPIase_PpiC"/>
</dbReference>
<evidence type="ECO:0000259" key="8">
    <source>
        <dbReference type="PROSITE" id="PS50198"/>
    </source>
</evidence>
<dbReference type="GO" id="GO:0016853">
    <property type="term" value="F:isomerase activity"/>
    <property type="evidence" value="ECO:0007669"/>
    <property type="project" value="UniProtKB-KW"/>
</dbReference>